<feature type="region of interest" description="Disordered" evidence="6">
    <location>
        <begin position="164"/>
        <end position="199"/>
    </location>
</feature>
<feature type="domain" description="RanBP2-type" evidence="8">
    <location>
        <begin position="511"/>
        <end position="541"/>
    </location>
</feature>
<dbReference type="Gene3D" id="4.10.1060.10">
    <property type="entry name" value="Zinc finger, RanBP2-type"/>
    <property type="match status" value="2"/>
</dbReference>
<protein>
    <submittedName>
        <fullName evidence="9">Uncharacterized protein</fullName>
    </submittedName>
</protein>
<keyword evidence="3" id="KW-0862">Zinc</keyword>
<dbReference type="SUPFAM" id="SSF57903">
    <property type="entry name" value="FYVE/PHD zinc finger"/>
    <property type="match status" value="1"/>
</dbReference>
<dbReference type="Proteomes" id="UP000673552">
    <property type="component" value="Unassembled WGS sequence"/>
</dbReference>
<evidence type="ECO:0000256" key="5">
    <source>
        <dbReference type="SAM" id="Coils"/>
    </source>
</evidence>
<dbReference type="InterPro" id="IPR013083">
    <property type="entry name" value="Znf_RING/FYVE/PHD"/>
</dbReference>
<feature type="compositionally biased region" description="Pro residues" evidence="6">
    <location>
        <begin position="1"/>
        <end position="12"/>
    </location>
</feature>
<dbReference type="SMART" id="SM00547">
    <property type="entry name" value="ZnF_RBZ"/>
    <property type="match status" value="5"/>
</dbReference>
<dbReference type="InterPro" id="IPR017455">
    <property type="entry name" value="Znf_FYVE-rel"/>
</dbReference>
<dbReference type="PROSITE" id="PS50199">
    <property type="entry name" value="ZF_RANBP2_2"/>
    <property type="match status" value="4"/>
</dbReference>
<name>A0A836HQF6_9TRYP</name>
<dbReference type="KEGG" id="lmat:92516628"/>
<evidence type="ECO:0000256" key="4">
    <source>
        <dbReference type="PROSITE-ProRule" id="PRU00322"/>
    </source>
</evidence>
<evidence type="ECO:0000256" key="2">
    <source>
        <dbReference type="ARBA" id="ARBA00022771"/>
    </source>
</evidence>
<dbReference type="InterPro" id="IPR000306">
    <property type="entry name" value="Znf_FYVE"/>
</dbReference>
<feature type="region of interest" description="Disordered" evidence="6">
    <location>
        <begin position="1"/>
        <end position="80"/>
    </location>
</feature>
<dbReference type="PANTHER" id="PTHR46622">
    <property type="entry name" value="DNA-DEPENDENT METALLOPROTEASE WSS1"/>
    <property type="match status" value="1"/>
</dbReference>
<dbReference type="Pfam" id="PF01363">
    <property type="entry name" value="FYVE"/>
    <property type="match status" value="1"/>
</dbReference>
<dbReference type="Pfam" id="PF00641">
    <property type="entry name" value="Zn_ribbon_RanBP"/>
    <property type="match status" value="3"/>
</dbReference>
<reference evidence="10" key="2">
    <citation type="journal article" date="2021" name="Sci. Data">
        <title>Chromosome-scale genome sequencing, assembly and annotation of six genomes from subfamily Leishmaniinae.</title>
        <authorList>
            <person name="Almutairi H."/>
            <person name="Urbaniak M.D."/>
            <person name="Bates M.D."/>
            <person name="Jariyapan N."/>
            <person name="Kwakye-Nuako G."/>
            <person name="Thomaz Soccol V."/>
            <person name="Al-Salem W.S."/>
            <person name="Dillon R.J."/>
            <person name="Bates P.A."/>
            <person name="Gatherer D."/>
        </authorList>
    </citation>
    <scope>NUCLEOTIDE SEQUENCE [LARGE SCALE GENOMIC DNA]</scope>
</reference>
<proteinExistence type="predicted"/>
<dbReference type="Gene3D" id="2.30.30.380">
    <property type="entry name" value="Zn-finger domain of Sec23/24"/>
    <property type="match status" value="3"/>
</dbReference>
<dbReference type="GO" id="GO:0005634">
    <property type="term" value="C:nucleus"/>
    <property type="evidence" value="ECO:0007669"/>
    <property type="project" value="TreeGrafter"/>
</dbReference>
<keyword evidence="2 4" id="KW-0863">Zinc-finger</keyword>
<dbReference type="EMBL" id="JAFEUZ010000018">
    <property type="protein sequence ID" value="KAG5481030.1"/>
    <property type="molecule type" value="Genomic_DNA"/>
</dbReference>
<keyword evidence="1" id="KW-0479">Metal-binding</keyword>
<evidence type="ECO:0000256" key="1">
    <source>
        <dbReference type="ARBA" id="ARBA00022723"/>
    </source>
</evidence>
<organism evidence="9 10">
    <name type="scientific">Leishmania martiniquensis</name>
    <dbReference type="NCBI Taxonomy" id="1580590"/>
    <lineage>
        <taxon>Eukaryota</taxon>
        <taxon>Discoba</taxon>
        <taxon>Euglenozoa</taxon>
        <taxon>Kinetoplastea</taxon>
        <taxon>Metakinetoplastina</taxon>
        <taxon>Trypanosomatida</taxon>
        <taxon>Trypanosomatidae</taxon>
        <taxon>Leishmaniinae</taxon>
        <taxon>Leishmania</taxon>
    </lineage>
</organism>
<comment type="caution">
    <text evidence="9">The sequence shown here is derived from an EMBL/GenBank/DDBJ whole genome shotgun (WGS) entry which is preliminary data.</text>
</comment>
<dbReference type="RefSeq" id="XP_067179463.1">
    <property type="nucleotide sequence ID" value="XM_067324116.1"/>
</dbReference>
<dbReference type="InterPro" id="IPR011011">
    <property type="entry name" value="Znf_FYVE_PHD"/>
</dbReference>
<dbReference type="SMART" id="SM00064">
    <property type="entry name" value="FYVE"/>
    <property type="match status" value="1"/>
</dbReference>
<reference evidence="10" key="1">
    <citation type="journal article" date="2021" name="Microbiol. Resour. Announc.">
        <title>LGAAP: Leishmaniinae Genome Assembly and Annotation Pipeline.</title>
        <authorList>
            <person name="Almutairi H."/>
            <person name="Urbaniak M.D."/>
            <person name="Bates M.D."/>
            <person name="Jariyapan N."/>
            <person name="Kwakye-Nuako G."/>
            <person name="Thomaz-Soccol V."/>
            <person name="Al-Salem W.S."/>
            <person name="Dillon R.J."/>
            <person name="Bates P.A."/>
            <person name="Gatherer D."/>
        </authorList>
    </citation>
    <scope>NUCLEOTIDE SEQUENCE [LARGE SCALE GENOMIC DNA]</scope>
</reference>
<dbReference type="InterPro" id="IPR036443">
    <property type="entry name" value="Znf_RanBP2_sf"/>
</dbReference>
<evidence type="ECO:0000259" key="8">
    <source>
        <dbReference type="PROSITE" id="PS50199"/>
    </source>
</evidence>
<feature type="domain" description="RanBP2-type" evidence="8">
    <location>
        <begin position="334"/>
        <end position="365"/>
    </location>
</feature>
<dbReference type="InterPro" id="IPR001876">
    <property type="entry name" value="Znf_RanBP2"/>
</dbReference>
<evidence type="ECO:0000313" key="9">
    <source>
        <dbReference type="EMBL" id="KAG5481030.1"/>
    </source>
</evidence>
<evidence type="ECO:0000256" key="6">
    <source>
        <dbReference type="SAM" id="MobiDB-lite"/>
    </source>
</evidence>
<gene>
    <name evidence="9" type="ORF">LSCM1_06706</name>
</gene>
<feature type="domain" description="FYVE-type" evidence="7">
    <location>
        <begin position="572"/>
        <end position="630"/>
    </location>
</feature>
<feature type="region of interest" description="Disordered" evidence="6">
    <location>
        <begin position="472"/>
        <end position="513"/>
    </location>
</feature>
<feature type="compositionally biased region" description="Basic and acidic residues" evidence="6">
    <location>
        <begin position="478"/>
        <end position="492"/>
    </location>
</feature>
<feature type="domain" description="RanBP2-type" evidence="8">
    <location>
        <begin position="444"/>
        <end position="473"/>
    </location>
</feature>
<dbReference type="AlphaFoldDB" id="A0A836HQF6"/>
<dbReference type="GO" id="GO:0008237">
    <property type="term" value="F:metallopeptidase activity"/>
    <property type="evidence" value="ECO:0007669"/>
    <property type="project" value="TreeGrafter"/>
</dbReference>
<feature type="region of interest" description="Disordered" evidence="6">
    <location>
        <begin position="305"/>
        <end position="330"/>
    </location>
</feature>
<keyword evidence="10" id="KW-1185">Reference proteome</keyword>
<dbReference type="SUPFAM" id="SSF90209">
    <property type="entry name" value="Ran binding protein zinc finger-like"/>
    <property type="match status" value="4"/>
</dbReference>
<evidence type="ECO:0000256" key="3">
    <source>
        <dbReference type="ARBA" id="ARBA00022833"/>
    </source>
</evidence>
<dbReference type="GeneID" id="92516628"/>
<evidence type="ECO:0000259" key="7">
    <source>
        <dbReference type="PROSITE" id="PS50178"/>
    </source>
</evidence>
<dbReference type="GO" id="GO:0008270">
    <property type="term" value="F:zinc ion binding"/>
    <property type="evidence" value="ECO:0007669"/>
    <property type="project" value="UniProtKB-KW"/>
</dbReference>
<evidence type="ECO:0000313" key="10">
    <source>
        <dbReference type="Proteomes" id="UP000673552"/>
    </source>
</evidence>
<dbReference type="InterPro" id="IPR053000">
    <property type="entry name" value="WSS1-like_metalloprotease"/>
</dbReference>
<dbReference type="PROSITE" id="PS01358">
    <property type="entry name" value="ZF_RANBP2_1"/>
    <property type="match status" value="5"/>
</dbReference>
<keyword evidence="5" id="KW-0175">Coiled coil</keyword>
<dbReference type="PROSITE" id="PS50178">
    <property type="entry name" value="ZF_FYVE"/>
    <property type="match status" value="1"/>
</dbReference>
<dbReference type="Gene3D" id="3.30.40.10">
    <property type="entry name" value="Zinc/RING finger domain, C3HC4 (zinc finger)"/>
    <property type="match status" value="1"/>
</dbReference>
<dbReference type="OrthoDB" id="660555at2759"/>
<dbReference type="GO" id="GO:0006281">
    <property type="term" value="P:DNA repair"/>
    <property type="evidence" value="ECO:0007669"/>
    <property type="project" value="TreeGrafter"/>
</dbReference>
<feature type="domain" description="RanBP2-type" evidence="8">
    <location>
        <begin position="272"/>
        <end position="303"/>
    </location>
</feature>
<sequence length="645" mass="68401">MNPYYAAPPPPQQQQQPSRPAVDLDALFGGPSTANQQKPMHAVQGDPAPPSYEALSGGYSAPPPPHNAAAPDPLQSYNGNGGAHQSLYYGAAHYHPQQPQSYGLPAAVPASASPYGMTSPPIVSSSSPPIMTSVVMPPQPLLSPQQQHAHGVGPLSYGACPAMPENGMHPAAPPPQAPQPHAYAQTLQQRPMPEPAQQQQLFAPSAGISAGPSGAASAAAAAAVAGPTAAAGVGSGAAPSRSAEEEDRLQLERIIRLRRELELEQEREQRKKEELQTWGCTICTFRNKLTEVKCEMCGSTRPGYTAPSAPVQPAQAQQTPQQQPGSAAAPFQGNAGVTDWQCGMCLAPNEARAERCKVCHAYRSSGVRVPTTSPSGVAANANQRGVASNTPFTTNWKCSVCGEVNPPSKANCKVCSGFQRNGIPVTEVVAAPIAVGGYSADPPPPTVWSCSVCTFENSVSAPVCKACESGQRPRHLAPKKDKEKPSNHKQQDSRGSGSKESSGDGEKKGSSPGSQWPCGTCTYLNAIGRKKCDMCGSKRPDAYAAEADTTEARAAAKQEAQDDAEEVAWQDDDSVTECNNCHTTFTFLIRRHHCRLCGYVFCAHCSNYSVPLTMGSLPQRVCVNCYKGRVEEEKKTKKVRRWLDN</sequence>
<dbReference type="PANTHER" id="PTHR46622:SF1">
    <property type="entry name" value="DNA-DEPENDENT METALLOPROTEASE WSS1"/>
    <property type="match status" value="1"/>
</dbReference>
<accession>A0A836HQF6</accession>
<feature type="coiled-coil region" evidence="5">
    <location>
        <begin position="251"/>
        <end position="278"/>
    </location>
</feature>